<accession>A0A1M4V171</accession>
<evidence type="ECO:0000256" key="9">
    <source>
        <dbReference type="SAM" id="SignalP"/>
    </source>
</evidence>
<dbReference type="InterPro" id="IPR035906">
    <property type="entry name" value="MetI-like_sf"/>
</dbReference>
<dbReference type="GO" id="GO:0043190">
    <property type="term" value="C:ATP-binding cassette (ABC) transporter complex"/>
    <property type="evidence" value="ECO:0007669"/>
    <property type="project" value="InterPro"/>
</dbReference>
<feature type="transmembrane region" description="Helical" evidence="8">
    <location>
        <begin position="325"/>
        <end position="347"/>
    </location>
</feature>
<feature type="domain" description="ABC transmembrane type-1" evidence="10">
    <location>
        <begin position="290"/>
        <end position="477"/>
    </location>
</feature>
<dbReference type="AlphaFoldDB" id="A0A1M4V171"/>
<dbReference type="Gene3D" id="3.40.190.10">
    <property type="entry name" value="Periplasmic binding protein-like II"/>
    <property type="match status" value="2"/>
</dbReference>
<evidence type="ECO:0000256" key="6">
    <source>
        <dbReference type="ARBA" id="ARBA00022989"/>
    </source>
</evidence>
<comment type="similarity">
    <text evidence="8">Belongs to the binding-protein-dependent transport system permease family.</text>
</comment>
<evidence type="ECO:0000256" key="1">
    <source>
        <dbReference type="ARBA" id="ARBA00004651"/>
    </source>
</evidence>
<gene>
    <name evidence="11" type="ORF">SAMN02745249_00794</name>
</gene>
<keyword evidence="3" id="KW-1003">Cell membrane</keyword>
<organism evidence="11 12">
    <name type="scientific">Atopostipes suicloacalis DSM 15692</name>
    <dbReference type="NCBI Taxonomy" id="1121025"/>
    <lineage>
        <taxon>Bacteria</taxon>
        <taxon>Bacillati</taxon>
        <taxon>Bacillota</taxon>
        <taxon>Bacilli</taxon>
        <taxon>Lactobacillales</taxon>
        <taxon>Carnobacteriaceae</taxon>
        <taxon>Atopostipes</taxon>
    </lineage>
</organism>
<sequence>MKKWIQRLIPLFLTLGVILLKTETTQAAERSKDEANPDGSETLVIGLDDTFAPMGFRNEQGELVGFDIDLSAEVAKRLDVHFVYQSIDWSVKEQELNSGNIDMIWNGYGITPEREELVQMTDPYIEDTQIIVTRAEDDPIENLEDLKGMTVTTQSSSTALQIMEAEWPKEVLDGLDDLILYPNYNNSFLDLDAGRVDAVVVGGVYGNYVVNLRGEENYNVFLDTSAVEPMAVGLRKSDSELVEAINQAFEQMKKDGTYEEIYTKWFGTGGASVKEESILENMLPSLKEGLKLTLGLFAIVYLVSIPLGLLFAIPRAFGPSWIKALIEVYVFVMRSTPLLLQLMVVFFGLPYLGISFNRFPAAIFAFILNYTAYFIEIFRGGFAAISPGQYESLKVLGIGKVRGFFRIIIPQVLNNVLPAIGNEIIALVKDTSLVYVIGLGEILRVASISANTYASLMPYLIVGVIYMVVVGIVTIFLRQVEKKIAY</sequence>
<dbReference type="STRING" id="1121025.SAMN02745249_00794"/>
<dbReference type="InterPro" id="IPR001638">
    <property type="entry name" value="Solute-binding_3/MltF_N"/>
</dbReference>
<keyword evidence="2 8" id="KW-0813">Transport</keyword>
<dbReference type="Proteomes" id="UP000184128">
    <property type="component" value="Unassembled WGS sequence"/>
</dbReference>
<dbReference type="NCBIfam" id="TIGR01726">
    <property type="entry name" value="HEQRo_perm_3TM"/>
    <property type="match status" value="1"/>
</dbReference>
<evidence type="ECO:0000256" key="2">
    <source>
        <dbReference type="ARBA" id="ARBA00022448"/>
    </source>
</evidence>
<dbReference type="Pfam" id="PF00497">
    <property type="entry name" value="SBP_bac_3"/>
    <property type="match status" value="1"/>
</dbReference>
<dbReference type="SUPFAM" id="SSF53850">
    <property type="entry name" value="Periplasmic binding protein-like II"/>
    <property type="match status" value="1"/>
</dbReference>
<feature type="transmembrane region" description="Helical" evidence="8">
    <location>
        <begin position="359"/>
        <end position="378"/>
    </location>
</feature>
<evidence type="ECO:0000256" key="8">
    <source>
        <dbReference type="RuleBase" id="RU363032"/>
    </source>
</evidence>
<evidence type="ECO:0000256" key="7">
    <source>
        <dbReference type="ARBA" id="ARBA00023136"/>
    </source>
</evidence>
<feature type="signal peptide" evidence="9">
    <location>
        <begin position="1"/>
        <end position="27"/>
    </location>
</feature>
<keyword evidence="5" id="KW-0029">Amino-acid transport</keyword>
<dbReference type="PANTHER" id="PTHR30614">
    <property type="entry name" value="MEMBRANE COMPONENT OF AMINO ACID ABC TRANSPORTER"/>
    <property type="match status" value="1"/>
</dbReference>
<dbReference type="EMBL" id="FQUF01000010">
    <property type="protein sequence ID" value="SHE62724.1"/>
    <property type="molecule type" value="Genomic_DNA"/>
</dbReference>
<evidence type="ECO:0000256" key="5">
    <source>
        <dbReference type="ARBA" id="ARBA00022970"/>
    </source>
</evidence>
<dbReference type="Gene3D" id="1.10.3720.10">
    <property type="entry name" value="MetI-like"/>
    <property type="match status" value="1"/>
</dbReference>
<dbReference type="GO" id="GO:0006865">
    <property type="term" value="P:amino acid transport"/>
    <property type="evidence" value="ECO:0007669"/>
    <property type="project" value="UniProtKB-KW"/>
</dbReference>
<dbReference type="InterPro" id="IPR043429">
    <property type="entry name" value="ArtM/GltK/GlnP/TcyL/YhdX-like"/>
</dbReference>
<evidence type="ECO:0000256" key="4">
    <source>
        <dbReference type="ARBA" id="ARBA00022692"/>
    </source>
</evidence>
<evidence type="ECO:0000313" key="11">
    <source>
        <dbReference type="EMBL" id="SHE62724.1"/>
    </source>
</evidence>
<keyword evidence="4 8" id="KW-0812">Transmembrane</keyword>
<dbReference type="PANTHER" id="PTHR30614:SF0">
    <property type="entry name" value="L-CYSTINE TRANSPORT SYSTEM PERMEASE PROTEIN TCYL"/>
    <property type="match status" value="1"/>
</dbReference>
<dbReference type="CDD" id="cd06261">
    <property type="entry name" value="TM_PBP2"/>
    <property type="match status" value="1"/>
</dbReference>
<dbReference type="SUPFAM" id="SSF161098">
    <property type="entry name" value="MetI-like"/>
    <property type="match status" value="1"/>
</dbReference>
<dbReference type="GO" id="GO:0022857">
    <property type="term" value="F:transmembrane transporter activity"/>
    <property type="evidence" value="ECO:0007669"/>
    <property type="project" value="InterPro"/>
</dbReference>
<evidence type="ECO:0000256" key="3">
    <source>
        <dbReference type="ARBA" id="ARBA00022475"/>
    </source>
</evidence>
<dbReference type="InterPro" id="IPR000515">
    <property type="entry name" value="MetI-like"/>
</dbReference>
<comment type="subcellular location">
    <subcellularLocation>
        <location evidence="1 8">Cell membrane</location>
        <topology evidence="1 8">Multi-pass membrane protein</topology>
    </subcellularLocation>
</comment>
<evidence type="ECO:0000259" key="10">
    <source>
        <dbReference type="PROSITE" id="PS50928"/>
    </source>
</evidence>
<keyword evidence="9" id="KW-0732">Signal</keyword>
<keyword evidence="12" id="KW-1185">Reference proteome</keyword>
<feature type="transmembrane region" description="Helical" evidence="8">
    <location>
        <begin position="292"/>
        <end position="313"/>
    </location>
</feature>
<feature type="chain" id="PRO_5012589832" evidence="9">
    <location>
        <begin position="28"/>
        <end position="486"/>
    </location>
</feature>
<feature type="transmembrane region" description="Helical" evidence="8">
    <location>
        <begin position="456"/>
        <end position="477"/>
    </location>
</feature>
<dbReference type="Pfam" id="PF00528">
    <property type="entry name" value="BPD_transp_1"/>
    <property type="match status" value="1"/>
</dbReference>
<dbReference type="SMART" id="SM00062">
    <property type="entry name" value="PBPb"/>
    <property type="match status" value="1"/>
</dbReference>
<proteinExistence type="inferred from homology"/>
<dbReference type="InterPro" id="IPR010065">
    <property type="entry name" value="AA_ABC_transptr_permease_3TM"/>
</dbReference>
<dbReference type="RefSeq" id="WP_073296738.1">
    <property type="nucleotide sequence ID" value="NZ_FQUF01000010.1"/>
</dbReference>
<keyword evidence="6 8" id="KW-1133">Transmembrane helix</keyword>
<evidence type="ECO:0000313" key="12">
    <source>
        <dbReference type="Proteomes" id="UP000184128"/>
    </source>
</evidence>
<keyword evidence="7 8" id="KW-0472">Membrane</keyword>
<name>A0A1M4V171_9LACT</name>
<reference evidence="11 12" key="1">
    <citation type="submission" date="2016-11" db="EMBL/GenBank/DDBJ databases">
        <authorList>
            <person name="Jaros S."/>
            <person name="Januszkiewicz K."/>
            <person name="Wedrychowicz H."/>
        </authorList>
    </citation>
    <scope>NUCLEOTIDE SEQUENCE [LARGE SCALE GENOMIC DNA]</scope>
    <source>
        <strain evidence="11 12">DSM 15692</strain>
    </source>
</reference>
<dbReference type="OrthoDB" id="9805999at2"/>
<dbReference type="PROSITE" id="PS50928">
    <property type="entry name" value="ABC_TM1"/>
    <property type="match status" value="1"/>
</dbReference>
<dbReference type="CDD" id="cd00996">
    <property type="entry name" value="PBP2_AatB_like"/>
    <property type="match status" value="1"/>
</dbReference>
<protein>
    <submittedName>
        <fullName evidence="11">Polar amino acid transport system substrate-binding protein</fullName>
    </submittedName>
</protein>